<keyword evidence="4" id="KW-1185">Reference proteome</keyword>
<dbReference type="InterPro" id="IPR007513">
    <property type="entry name" value="SERF-like_N"/>
</dbReference>
<protein>
    <recommendedName>
        <fullName evidence="2">Small EDRK-rich factor-like N-terminal domain-containing protein</fullName>
    </recommendedName>
</protein>
<dbReference type="AlphaFoldDB" id="A0A820EXF3"/>
<proteinExistence type="predicted"/>
<sequence>MTRGNQRDLAREKNQKNQKNKGQSAADTDANKGLSLQERQLRDAA</sequence>
<feature type="non-terminal residue" evidence="3">
    <location>
        <position position="1"/>
    </location>
</feature>
<comment type="caution">
    <text evidence="3">The sequence shown here is derived from an EMBL/GenBank/DDBJ whole genome shotgun (WGS) entry which is preliminary data.</text>
</comment>
<name>A0A820EXF3_9BILA</name>
<gene>
    <name evidence="3" type="ORF">OVN521_LOCUS29270</name>
</gene>
<evidence type="ECO:0000313" key="4">
    <source>
        <dbReference type="Proteomes" id="UP000663866"/>
    </source>
</evidence>
<evidence type="ECO:0000313" key="3">
    <source>
        <dbReference type="EMBL" id="CAF4255600.1"/>
    </source>
</evidence>
<dbReference type="Pfam" id="PF04419">
    <property type="entry name" value="SERF-like_N"/>
    <property type="match status" value="1"/>
</dbReference>
<accession>A0A820EXF3</accession>
<feature type="domain" description="Small EDRK-rich factor-like N-terminal" evidence="2">
    <location>
        <begin position="1"/>
        <end position="36"/>
    </location>
</feature>
<feature type="region of interest" description="Disordered" evidence="1">
    <location>
        <begin position="1"/>
        <end position="45"/>
    </location>
</feature>
<reference evidence="3" key="1">
    <citation type="submission" date="2021-02" db="EMBL/GenBank/DDBJ databases">
        <authorList>
            <person name="Nowell W R."/>
        </authorList>
    </citation>
    <scope>NUCLEOTIDE SEQUENCE</scope>
</reference>
<evidence type="ECO:0000259" key="2">
    <source>
        <dbReference type="Pfam" id="PF04419"/>
    </source>
</evidence>
<dbReference type="EMBL" id="CAJOBG010008953">
    <property type="protein sequence ID" value="CAF4255600.1"/>
    <property type="molecule type" value="Genomic_DNA"/>
</dbReference>
<dbReference type="Proteomes" id="UP000663866">
    <property type="component" value="Unassembled WGS sequence"/>
</dbReference>
<evidence type="ECO:0000256" key="1">
    <source>
        <dbReference type="SAM" id="MobiDB-lite"/>
    </source>
</evidence>
<feature type="compositionally biased region" description="Basic and acidic residues" evidence="1">
    <location>
        <begin position="1"/>
        <end position="15"/>
    </location>
</feature>
<organism evidence="3 4">
    <name type="scientific">Rotaria magnacalcarata</name>
    <dbReference type="NCBI Taxonomy" id="392030"/>
    <lineage>
        <taxon>Eukaryota</taxon>
        <taxon>Metazoa</taxon>
        <taxon>Spiralia</taxon>
        <taxon>Gnathifera</taxon>
        <taxon>Rotifera</taxon>
        <taxon>Eurotatoria</taxon>
        <taxon>Bdelloidea</taxon>
        <taxon>Philodinida</taxon>
        <taxon>Philodinidae</taxon>
        <taxon>Rotaria</taxon>
    </lineage>
</organism>